<evidence type="ECO:0000313" key="4">
    <source>
        <dbReference type="Proteomes" id="UP000694892"/>
    </source>
</evidence>
<dbReference type="AlphaFoldDB" id="A0A974HE60"/>
<feature type="compositionally biased region" description="Basic and acidic residues" evidence="1">
    <location>
        <begin position="230"/>
        <end position="256"/>
    </location>
</feature>
<feature type="compositionally biased region" description="Basic and acidic residues" evidence="1">
    <location>
        <begin position="476"/>
        <end position="486"/>
    </location>
</feature>
<feature type="transmembrane region" description="Helical" evidence="2">
    <location>
        <begin position="198"/>
        <end position="222"/>
    </location>
</feature>
<dbReference type="InterPro" id="IPR013783">
    <property type="entry name" value="Ig-like_fold"/>
</dbReference>
<feature type="region of interest" description="Disordered" evidence="1">
    <location>
        <begin position="158"/>
        <end position="177"/>
    </location>
</feature>
<dbReference type="OMA" id="CHFSTDV"/>
<feature type="region of interest" description="Disordered" evidence="1">
    <location>
        <begin position="344"/>
        <end position="369"/>
    </location>
</feature>
<reference evidence="4" key="1">
    <citation type="journal article" date="2016" name="Nature">
        <title>Genome evolution in the allotetraploid frog Xenopus laevis.</title>
        <authorList>
            <person name="Session A.M."/>
            <person name="Uno Y."/>
            <person name="Kwon T."/>
            <person name="Chapman J.A."/>
            <person name="Toyoda A."/>
            <person name="Takahashi S."/>
            <person name="Fukui A."/>
            <person name="Hikosaka A."/>
            <person name="Suzuki A."/>
            <person name="Kondo M."/>
            <person name="van Heeringen S.J."/>
            <person name="Quigley I."/>
            <person name="Heinz S."/>
            <person name="Ogino H."/>
            <person name="Ochi H."/>
            <person name="Hellsten U."/>
            <person name="Lyons J.B."/>
            <person name="Simakov O."/>
            <person name="Putnam N."/>
            <person name="Stites J."/>
            <person name="Kuroki Y."/>
            <person name="Tanaka T."/>
            <person name="Michiue T."/>
            <person name="Watanabe M."/>
            <person name="Bogdanovic O."/>
            <person name="Lister R."/>
            <person name="Georgiou G."/>
            <person name="Paranjpe S.S."/>
            <person name="van Kruijsbergen I."/>
            <person name="Shu S."/>
            <person name="Carlson J."/>
            <person name="Kinoshita T."/>
            <person name="Ohta Y."/>
            <person name="Mawaribuchi S."/>
            <person name="Jenkins J."/>
            <person name="Grimwood J."/>
            <person name="Schmutz J."/>
            <person name="Mitros T."/>
            <person name="Mozaffari S.V."/>
            <person name="Suzuki Y."/>
            <person name="Haramoto Y."/>
            <person name="Yamamoto T.S."/>
            <person name="Takagi C."/>
            <person name="Heald R."/>
            <person name="Miller K."/>
            <person name="Haudenschild C."/>
            <person name="Kitzman J."/>
            <person name="Nakayama T."/>
            <person name="Izutsu Y."/>
            <person name="Robert J."/>
            <person name="Fortriede J."/>
            <person name="Burns K."/>
            <person name="Lotay V."/>
            <person name="Karimi K."/>
            <person name="Yasuoka Y."/>
            <person name="Dichmann D.S."/>
            <person name="Flajnik M.F."/>
            <person name="Houston D.W."/>
            <person name="Shendure J."/>
            <person name="DuPasquier L."/>
            <person name="Vize P.D."/>
            <person name="Zorn A.M."/>
            <person name="Ito M."/>
            <person name="Marcotte E.M."/>
            <person name="Wallingford J.B."/>
            <person name="Ito Y."/>
            <person name="Asashima M."/>
            <person name="Ueno N."/>
            <person name="Matsuda Y."/>
            <person name="Veenstra G.J."/>
            <person name="Fujiyama A."/>
            <person name="Harland R.M."/>
            <person name="Taira M."/>
            <person name="Rokhsar D.S."/>
        </authorList>
    </citation>
    <scope>NUCLEOTIDE SEQUENCE [LARGE SCALE GENOMIC DNA]</scope>
    <source>
        <strain evidence="4">J</strain>
    </source>
</reference>
<feature type="region of interest" description="Disordered" evidence="1">
    <location>
        <begin position="230"/>
        <end position="284"/>
    </location>
</feature>
<feature type="compositionally biased region" description="Low complexity" evidence="1">
    <location>
        <begin position="489"/>
        <end position="503"/>
    </location>
</feature>
<gene>
    <name evidence="3" type="ORF">XELAEV_18033646mg</name>
</gene>
<accession>A0A974HE60</accession>
<evidence type="ECO:0000256" key="1">
    <source>
        <dbReference type="SAM" id="MobiDB-lite"/>
    </source>
</evidence>
<keyword evidence="2" id="KW-0812">Transmembrane</keyword>
<keyword evidence="2" id="KW-0472">Membrane</keyword>
<sequence>MTTTRNYINYVLYIAIFALYLICLQSTSAVEVKGLTLFRNNLELKLHRWNMIPCHFSTDVPISLKQIHLEWGKTPYGSESYIPLVSINGSTQRISQKLRKRYKVFASLINKGNCSLVINPAKPMDIGIYEMRLTVDGVLYEPVTKIRIHVPNMKETIDEPQKRGQTNEKMKNEASRPRISTISKRLLPKEDLKKNNKYVIPVAVLLSVLAVAVFGATGCFLYKKLQEKKKPANDVENPKETEPELEETSKTKEETVKPLFPSSARGFLKGGASPKKPPRKSKKMQHFVIVKEITTDLKGSSTKFDTYMLQFKSKDPPPTKDKKILRCVRIEEIQYDKEGTALIKRPVESKIPSLPPQPSEPSETTSLPPCVPTYELIAVKESAQIVQEPIEQEPVEQQPVEQEPVEQEPVDQEPVEQEPVEQEPSLSPSIPNDGLIADKECASPVLQPVEKDTSSLPPQTAKHESLPSCVPIDRPIAGKESAHPEQELVEQGPVQQEPVEQEPSLPPSIPNDGLIADKEYASPVLQPVEKDTSSLPPQTAKHERVHCDESVRKQSQDAKKVCNFYWKDRRFYGTKRCKYFWKDRRLFYGPDVCKLYWTVPKKSQTQEKSTKDLSKNTLH</sequence>
<keyword evidence="2" id="KW-1133">Transmembrane helix</keyword>
<feature type="compositionally biased region" description="Basic and acidic residues" evidence="1">
    <location>
        <begin position="158"/>
        <end position="176"/>
    </location>
</feature>
<dbReference type="EMBL" id="CM004477">
    <property type="protein sequence ID" value="OCT74659.1"/>
    <property type="molecule type" value="Genomic_DNA"/>
</dbReference>
<name>A0A974HE60_XENLA</name>
<feature type="compositionally biased region" description="Acidic residues" evidence="1">
    <location>
        <begin position="403"/>
        <end position="421"/>
    </location>
</feature>
<feature type="region of interest" description="Disordered" evidence="1">
    <location>
        <begin position="385"/>
        <end position="548"/>
    </location>
</feature>
<evidence type="ECO:0000313" key="3">
    <source>
        <dbReference type="EMBL" id="OCT74659.1"/>
    </source>
</evidence>
<evidence type="ECO:0000256" key="2">
    <source>
        <dbReference type="SAM" id="Phobius"/>
    </source>
</evidence>
<proteinExistence type="predicted"/>
<dbReference type="Gene3D" id="2.60.40.10">
    <property type="entry name" value="Immunoglobulins"/>
    <property type="match status" value="1"/>
</dbReference>
<protein>
    <submittedName>
        <fullName evidence="3">Uncharacterized protein</fullName>
    </submittedName>
</protein>
<dbReference type="Proteomes" id="UP000694892">
    <property type="component" value="Chromosome 6S"/>
</dbReference>
<organism evidence="3 4">
    <name type="scientific">Xenopus laevis</name>
    <name type="common">African clawed frog</name>
    <dbReference type="NCBI Taxonomy" id="8355"/>
    <lineage>
        <taxon>Eukaryota</taxon>
        <taxon>Metazoa</taxon>
        <taxon>Chordata</taxon>
        <taxon>Craniata</taxon>
        <taxon>Vertebrata</taxon>
        <taxon>Euteleostomi</taxon>
        <taxon>Amphibia</taxon>
        <taxon>Batrachia</taxon>
        <taxon>Anura</taxon>
        <taxon>Pipoidea</taxon>
        <taxon>Pipidae</taxon>
        <taxon>Xenopodinae</taxon>
        <taxon>Xenopus</taxon>
        <taxon>Xenopus</taxon>
    </lineage>
</organism>